<dbReference type="Proteomes" id="UP000037020">
    <property type="component" value="Unassembled WGS sequence"/>
</dbReference>
<evidence type="ECO:0008006" key="3">
    <source>
        <dbReference type="Google" id="ProtNLM"/>
    </source>
</evidence>
<proteinExistence type="predicted"/>
<evidence type="ECO:0000313" key="2">
    <source>
        <dbReference type="Proteomes" id="UP000037020"/>
    </source>
</evidence>
<keyword evidence="2" id="KW-1185">Reference proteome</keyword>
<accession>A0ABR5IUG1</accession>
<protein>
    <recommendedName>
        <fullName evidence="3">HEAT repeat domain-containing protein</fullName>
    </recommendedName>
</protein>
<organism evidence="1 2">
    <name type="scientific">Streptomyces varsoviensis</name>
    <dbReference type="NCBI Taxonomy" id="67373"/>
    <lineage>
        <taxon>Bacteria</taxon>
        <taxon>Bacillati</taxon>
        <taxon>Actinomycetota</taxon>
        <taxon>Actinomycetes</taxon>
        <taxon>Kitasatosporales</taxon>
        <taxon>Streptomycetaceae</taxon>
        <taxon>Streptomyces</taxon>
    </lineage>
</organism>
<name>A0ABR5IUG1_9ACTN</name>
<gene>
    <name evidence="1" type="ORF">ADK38_40325</name>
</gene>
<dbReference type="EMBL" id="LGUT01003845">
    <property type="protein sequence ID" value="KOG74120.1"/>
    <property type="molecule type" value="Genomic_DNA"/>
</dbReference>
<sequence length="99" mass="11055">ADPATAEAATQLTPAQAMRKALAFWKSVGPGKRQRMAGELYDLANGNDDEVRTAARELLRQLNMGPEGLRMSTGDWEAELKEPERKEKWTKLIEDRLAS</sequence>
<feature type="non-terminal residue" evidence="1">
    <location>
        <position position="1"/>
    </location>
</feature>
<comment type="caution">
    <text evidence="1">The sequence shown here is derived from an EMBL/GenBank/DDBJ whole genome shotgun (WGS) entry which is preliminary data.</text>
</comment>
<reference evidence="1 2" key="1">
    <citation type="submission" date="2015-07" db="EMBL/GenBank/DDBJ databases">
        <authorList>
            <person name="Ju K.-S."/>
            <person name="Doroghazi J.R."/>
            <person name="Metcalf W.W."/>
        </authorList>
    </citation>
    <scope>NUCLEOTIDE SEQUENCE [LARGE SCALE GENOMIC DNA]</scope>
    <source>
        <strain evidence="1 2">NRRL B-3589</strain>
    </source>
</reference>
<evidence type="ECO:0000313" key="1">
    <source>
        <dbReference type="EMBL" id="KOG74120.1"/>
    </source>
</evidence>